<reference evidence="9" key="1">
    <citation type="journal article" date="2018" name="Biotechnol. Bioeng.">
        <title>A reference genome of the Chinese hamster based on a hybrid assembly strategy.</title>
        <authorList>
            <person name="Rupp O."/>
            <person name="MacDonald M.L."/>
            <person name="Li S."/>
            <person name="Dhiman H."/>
            <person name="Polson S."/>
            <person name="Griep S."/>
            <person name="Heffner K."/>
            <person name="Hernandez I."/>
            <person name="Brinkrolf K."/>
            <person name="Jadhav V."/>
            <person name="Samoudi M."/>
            <person name="Hao H."/>
            <person name="Kingham B."/>
            <person name="Goesmann A."/>
            <person name="Betenbaugh M.J."/>
            <person name="Lewis N.E."/>
            <person name="Borth N."/>
            <person name="Lee K.H."/>
        </authorList>
    </citation>
    <scope>NUCLEOTIDE SEQUENCE [LARGE SCALE GENOMIC DNA]</scope>
    <source>
        <strain evidence="9">17A/GY</strain>
    </source>
</reference>
<keyword evidence="3 8" id="KW-1133">Transmembrane helix</keyword>
<feature type="region of interest" description="Disordered" evidence="7">
    <location>
        <begin position="55"/>
        <end position="103"/>
    </location>
</feature>
<feature type="compositionally biased region" description="Basic and acidic residues" evidence="7">
    <location>
        <begin position="76"/>
        <end position="96"/>
    </location>
</feature>
<feature type="compositionally biased region" description="Basic and acidic residues" evidence="7">
    <location>
        <begin position="261"/>
        <end position="271"/>
    </location>
</feature>
<comment type="subcellular location">
    <subcellularLocation>
        <location evidence="1">Membrane</location>
        <topology evidence="1">Single-pass membrane protein</topology>
    </subcellularLocation>
</comment>
<keyword evidence="9" id="KW-1185">Reference proteome</keyword>
<name>A0A9J7GGD4_CRIGR</name>
<dbReference type="RefSeq" id="XP_003508992.2">
    <property type="nucleotide sequence ID" value="XM_003508944.5"/>
</dbReference>
<protein>
    <submittedName>
        <fullName evidence="10">Single-pass membrane and coiled-coil domain-containing protein 2 isoform X1</fullName>
    </submittedName>
</protein>
<reference evidence="9" key="2">
    <citation type="journal article" date="2020" name="Biotechnol. Bioeng.">
        <title>Chromosome-scale scaffolds for the Chinese hamster reference genome assembly to facilitate the study of the CHO epigenome.</title>
        <authorList>
            <person name="Hilliard W."/>
            <person name="MacDonald M."/>
            <person name="Lee K.H."/>
        </authorList>
    </citation>
    <scope>NUCLEOTIDE SEQUENCE [LARGE SCALE GENOMIC DNA]</scope>
    <source>
        <strain evidence="9">17A/GY</strain>
    </source>
</reference>
<feature type="transmembrane region" description="Helical" evidence="8">
    <location>
        <begin position="307"/>
        <end position="332"/>
    </location>
</feature>
<dbReference type="Proteomes" id="UP001108280">
    <property type="component" value="Chromosome 8"/>
</dbReference>
<evidence type="ECO:0000256" key="1">
    <source>
        <dbReference type="ARBA" id="ARBA00004167"/>
    </source>
</evidence>
<dbReference type="GeneID" id="100755783"/>
<evidence type="ECO:0000313" key="9">
    <source>
        <dbReference type="Proteomes" id="UP001108280"/>
    </source>
</evidence>
<dbReference type="PANTHER" id="PTHR22422">
    <property type="entry name" value="TRANSMEMBRANE AND COILED-COIL DOMAIN-CONTAINING PROTEIN 5B-RELATED"/>
    <property type="match status" value="1"/>
</dbReference>
<dbReference type="CTD" id="341346"/>
<feature type="compositionally biased region" description="Basic and acidic residues" evidence="7">
    <location>
        <begin position="55"/>
        <end position="64"/>
    </location>
</feature>
<reference evidence="10" key="3">
    <citation type="submission" date="2025-08" db="UniProtKB">
        <authorList>
            <consortium name="RefSeq"/>
        </authorList>
    </citation>
    <scope>IDENTIFICATION</scope>
    <source>
        <strain evidence="10">17A/GY</strain>
        <tissue evidence="10">Liver</tissue>
    </source>
</reference>
<evidence type="ECO:0000256" key="7">
    <source>
        <dbReference type="SAM" id="MobiDB-lite"/>
    </source>
</evidence>
<feature type="coiled-coil region" evidence="6">
    <location>
        <begin position="163"/>
        <end position="254"/>
    </location>
</feature>
<gene>
    <name evidence="10" type="primary">Smco2</name>
</gene>
<dbReference type="AlphaFoldDB" id="A0A9J7GGD4"/>
<dbReference type="OrthoDB" id="9835655at2759"/>
<keyword evidence="4 6" id="KW-0175">Coiled coil</keyword>
<sequence>MKIPDLLRGAEVMAVTPEMSLQMRTAVKGQQVTGKNNDLLQSVSVAEDVEEIVKMEQTSDRPDEKDEFPENPQTDSLHKVDSEEWDRLEQDSKHSQDPPINQDEQEATLVCADPRVSLSQFSETSTLAPPPEGSALKLRYWDAKMGLQMKELGADHDNWLERINNIIQRINNTESTVKSLLTEVISLENQSESLEDPDEEANIEEKITEIRKQLKEMNIKLAQVDACNEARELKEKLIERIESFYKEMNVLNAKLEIYNTQERETDSHSSEDLDTEQIESPLPEASPTPPGSHSPLYSAVWKHALKLFFMFYVVTITGLSCYILFVDATFLFERVLPSVLGHRTMWELREMVAPFLNLEAEDLLPS</sequence>
<evidence type="ECO:0000256" key="8">
    <source>
        <dbReference type="SAM" id="Phobius"/>
    </source>
</evidence>
<evidence type="ECO:0000313" key="10">
    <source>
        <dbReference type="RefSeq" id="XP_027285891.1"/>
    </source>
</evidence>
<dbReference type="OMA" id="GADHIGW"/>
<dbReference type="GO" id="GO:0016020">
    <property type="term" value="C:membrane"/>
    <property type="evidence" value="ECO:0007669"/>
    <property type="project" value="UniProtKB-SubCell"/>
</dbReference>
<evidence type="ECO:0000256" key="2">
    <source>
        <dbReference type="ARBA" id="ARBA00022692"/>
    </source>
</evidence>
<dbReference type="Pfam" id="PF14992">
    <property type="entry name" value="TMCO5"/>
    <property type="match status" value="1"/>
</dbReference>
<keyword evidence="5 8" id="KW-0472">Membrane</keyword>
<dbReference type="KEGG" id="cge:100755783"/>
<accession>A0A9J7GGD4</accession>
<keyword evidence="2 8" id="KW-0812">Transmembrane</keyword>
<dbReference type="PANTHER" id="PTHR22422:SF5">
    <property type="entry name" value="SINGLE-PASS MEMBRANE AND COILED-COIL DOMAIN-CONTAINING PROTEIN 2"/>
    <property type="match status" value="1"/>
</dbReference>
<evidence type="ECO:0000256" key="6">
    <source>
        <dbReference type="SAM" id="Coils"/>
    </source>
</evidence>
<dbReference type="InterPro" id="IPR026617">
    <property type="entry name" value="SMCO2/5"/>
</dbReference>
<proteinExistence type="predicted"/>
<evidence type="ECO:0000256" key="4">
    <source>
        <dbReference type="ARBA" id="ARBA00023054"/>
    </source>
</evidence>
<dbReference type="RefSeq" id="XP_027285891.1">
    <property type="nucleotide sequence ID" value="XM_027430090.2"/>
</dbReference>
<evidence type="ECO:0000256" key="3">
    <source>
        <dbReference type="ARBA" id="ARBA00022989"/>
    </source>
</evidence>
<organism evidence="9 10">
    <name type="scientific">Cricetulus griseus</name>
    <name type="common">Chinese hamster</name>
    <name type="synonym">Cricetulus barabensis griseus</name>
    <dbReference type="NCBI Taxonomy" id="10029"/>
    <lineage>
        <taxon>Eukaryota</taxon>
        <taxon>Metazoa</taxon>
        <taxon>Chordata</taxon>
        <taxon>Craniata</taxon>
        <taxon>Vertebrata</taxon>
        <taxon>Euteleostomi</taxon>
        <taxon>Mammalia</taxon>
        <taxon>Eutheria</taxon>
        <taxon>Euarchontoglires</taxon>
        <taxon>Glires</taxon>
        <taxon>Rodentia</taxon>
        <taxon>Myomorpha</taxon>
        <taxon>Muroidea</taxon>
        <taxon>Cricetidae</taxon>
        <taxon>Cricetinae</taxon>
        <taxon>Cricetulus</taxon>
    </lineage>
</organism>
<evidence type="ECO:0000256" key="5">
    <source>
        <dbReference type="ARBA" id="ARBA00023136"/>
    </source>
</evidence>
<feature type="region of interest" description="Disordered" evidence="7">
    <location>
        <begin position="261"/>
        <end position="291"/>
    </location>
</feature>